<dbReference type="PANTHER" id="PTHR12147">
    <property type="entry name" value="METALLOPEPTIDASE M28 FAMILY MEMBER"/>
    <property type="match status" value="1"/>
</dbReference>
<dbReference type="SUPFAM" id="SSF53187">
    <property type="entry name" value="Zn-dependent exopeptidases"/>
    <property type="match status" value="1"/>
</dbReference>
<dbReference type="GO" id="GO:0008235">
    <property type="term" value="F:metalloexopeptidase activity"/>
    <property type="evidence" value="ECO:0007669"/>
    <property type="project" value="InterPro"/>
</dbReference>
<dbReference type="InterPro" id="IPR041756">
    <property type="entry name" value="M28_SGAP-like"/>
</dbReference>
<keyword evidence="2 11" id="KW-0031">Aminopeptidase</keyword>
<feature type="signal peptide" evidence="8">
    <location>
        <begin position="1"/>
        <end position="24"/>
    </location>
</feature>
<dbReference type="GO" id="GO:0046872">
    <property type="term" value="F:metal ion binding"/>
    <property type="evidence" value="ECO:0007669"/>
    <property type="project" value="UniProtKB-KW"/>
</dbReference>
<comment type="similarity">
    <text evidence="1">Belongs to the peptidase M28 family. M28A subfamily.</text>
</comment>
<keyword evidence="4" id="KW-0479">Metal-binding</keyword>
<dbReference type="SUPFAM" id="SSF52025">
    <property type="entry name" value="PA domain"/>
    <property type="match status" value="1"/>
</dbReference>
<feature type="chain" id="PRO_5017071371" evidence="8">
    <location>
        <begin position="25"/>
        <end position="875"/>
    </location>
</feature>
<keyword evidence="7" id="KW-0862">Zinc</keyword>
<dbReference type="InterPro" id="IPR045175">
    <property type="entry name" value="M28_fam"/>
</dbReference>
<evidence type="ECO:0000256" key="7">
    <source>
        <dbReference type="ARBA" id="ARBA00022833"/>
    </source>
</evidence>
<evidence type="ECO:0000256" key="5">
    <source>
        <dbReference type="ARBA" id="ARBA00022729"/>
    </source>
</evidence>
<dbReference type="GO" id="GO:0004177">
    <property type="term" value="F:aminopeptidase activity"/>
    <property type="evidence" value="ECO:0007669"/>
    <property type="project" value="UniProtKB-KW"/>
</dbReference>
<dbReference type="InterPro" id="IPR046450">
    <property type="entry name" value="PA_dom_sf"/>
</dbReference>
<dbReference type="Proteomes" id="UP000264006">
    <property type="component" value="Chromosome"/>
</dbReference>
<protein>
    <submittedName>
        <fullName evidence="11">Aminopeptidase Y (Arg, Lys, Leu preference)</fullName>
    </submittedName>
</protein>
<keyword evidence="6" id="KW-0378">Hydrolase</keyword>
<dbReference type="Pfam" id="PF02225">
    <property type="entry name" value="PA"/>
    <property type="match status" value="1"/>
</dbReference>
<dbReference type="GO" id="GO:0006508">
    <property type="term" value="P:proteolysis"/>
    <property type="evidence" value="ECO:0007669"/>
    <property type="project" value="UniProtKB-KW"/>
</dbReference>
<evidence type="ECO:0000259" key="9">
    <source>
        <dbReference type="Pfam" id="PF02225"/>
    </source>
</evidence>
<keyword evidence="3" id="KW-0645">Protease</keyword>
<feature type="domain" description="PA" evidence="9">
    <location>
        <begin position="495"/>
        <end position="577"/>
    </location>
</feature>
<dbReference type="Gene3D" id="3.40.630.10">
    <property type="entry name" value="Zn peptidases"/>
    <property type="match status" value="1"/>
</dbReference>
<evidence type="ECO:0000313" key="12">
    <source>
        <dbReference type="Proteomes" id="UP000264006"/>
    </source>
</evidence>
<dbReference type="PANTHER" id="PTHR12147:SF26">
    <property type="entry name" value="PEPTIDASE M28 DOMAIN-CONTAINING PROTEIN"/>
    <property type="match status" value="1"/>
</dbReference>
<dbReference type="Pfam" id="PF04389">
    <property type="entry name" value="Peptidase_M28"/>
    <property type="match status" value="1"/>
</dbReference>
<dbReference type="InterPro" id="IPR007484">
    <property type="entry name" value="Peptidase_M28"/>
</dbReference>
<accession>A0A346Y3W1</accession>
<dbReference type="InterPro" id="IPR007253">
    <property type="entry name" value="Cell_wall-bd_2"/>
</dbReference>
<evidence type="ECO:0000256" key="3">
    <source>
        <dbReference type="ARBA" id="ARBA00022670"/>
    </source>
</evidence>
<dbReference type="AlphaFoldDB" id="A0A346Y3W1"/>
<dbReference type="Gene3D" id="3.50.30.30">
    <property type="match status" value="1"/>
</dbReference>
<organism evidence="11 12">
    <name type="scientific">Euzebya pacifica</name>
    <dbReference type="NCBI Taxonomy" id="1608957"/>
    <lineage>
        <taxon>Bacteria</taxon>
        <taxon>Bacillati</taxon>
        <taxon>Actinomycetota</taxon>
        <taxon>Nitriliruptoria</taxon>
        <taxon>Euzebyales</taxon>
    </lineage>
</organism>
<evidence type="ECO:0000256" key="2">
    <source>
        <dbReference type="ARBA" id="ARBA00022438"/>
    </source>
</evidence>
<name>A0A346Y3W1_9ACTN</name>
<gene>
    <name evidence="11" type="ORF">DVS28_a4493</name>
</gene>
<evidence type="ECO:0000313" key="11">
    <source>
        <dbReference type="EMBL" id="AXV09158.1"/>
    </source>
</evidence>
<dbReference type="KEGG" id="euz:DVS28_a4493"/>
<keyword evidence="12" id="KW-1185">Reference proteome</keyword>
<dbReference type="CDD" id="cd03876">
    <property type="entry name" value="M28_SGAP_like"/>
    <property type="match status" value="1"/>
</dbReference>
<evidence type="ECO:0000256" key="1">
    <source>
        <dbReference type="ARBA" id="ARBA00005957"/>
    </source>
</evidence>
<proteinExistence type="inferred from homology"/>
<reference evidence="11 12" key="1">
    <citation type="submission" date="2018-09" db="EMBL/GenBank/DDBJ databases">
        <title>Complete genome sequence of Euzebya sp. DY32-46 isolated from seawater of Pacific Ocean.</title>
        <authorList>
            <person name="Xu L."/>
            <person name="Wu Y.-H."/>
            <person name="Xu X.-W."/>
        </authorList>
    </citation>
    <scope>NUCLEOTIDE SEQUENCE [LARGE SCALE GENOMIC DNA]</scope>
    <source>
        <strain evidence="11 12">DY32-46</strain>
    </source>
</reference>
<dbReference type="Pfam" id="PF04122">
    <property type="entry name" value="CW_binding_2"/>
    <property type="match status" value="3"/>
</dbReference>
<evidence type="ECO:0000256" key="8">
    <source>
        <dbReference type="SAM" id="SignalP"/>
    </source>
</evidence>
<evidence type="ECO:0000256" key="4">
    <source>
        <dbReference type="ARBA" id="ARBA00022723"/>
    </source>
</evidence>
<feature type="domain" description="Peptidase M28" evidence="10">
    <location>
        <begin position="600"/>
        <end position="818"/>
    </location>
</feature>
<evidence type="ECO:0000256" key="6">
    <source>
        <dbReference type="ARBA" id="ARBA00022801"/>
    </source>
</evidence>
<dbReference type="Gene3D" id="3.40.50.12090">
    <property type="match status" value="1"/>
</dbReference>
<dbReference type="InterPro" id="IPR003137">
    <property type="entry name" value="PA_domain"/>
</dbReference>
<dbReference type="EMBL" id="CP031165">
    <property type="protein sequence ID" value="AXV09158.1"/>
    <property type="molecule type" value="Genomic_DNA"/>
</dbReference>
<evidence type="ECO:0000259" key="10">
    <source>
        <dbReference type="Pfam" id="PF04389"/>
    </source>
</evidence>
<keyword evidence="5 8" id="KW-0732">Signal</keyword>
<sequence length="875" mass="89061">MFSSAATAVFLVLALGLAVLPASAIEVIDSGDTVPAIRLLGDSRFETAADIATDDSAQAAEFETGTVIVALGDNFPDALAATYAAGLEEAPILLAQTTDLPAATTSALEELAPERILLIGGTAAVNADVEAELATHGEVTRVAGTNRDETALEVARLGDADADGTLDNGATTAIVASSGDFVGAVVAGPVSAAAGWPLILTNPDELSPAASTAITELGITDVIVAGGPAYVSNDVAGALTALDGVSVSRILGASPGLLSAQMARFAESELGFTSGHANIATGEDFADALAIGAHAALDHDGPSPVLLTEGDELGEHATAYLTERATCAVRNIHIAGGTAAVSDEVVEAARAAATRAEACTDSEIVVARADVNGGMEVLEAFQAIADSVATGTRQEGEELIGNRASGTEGYDLSVDYVLGELEDTGFEVTTQEFAFSLFEELEPTVVAIDGEELTEEQASIMSYSGSGDVTGVTELVDADLGAGNPGTGEANDGDSDSGCEIEDFDGFTEGNIALIQRGGCAFAVKAANALEAGAAAAIVFNQGSDEGTQDVVLGTLGGEVDPDFVSIGMDFATGLALAGDPDAEVTIEATTAVTPQTSSNVIADWPGTDPDNVVMVGAHLDSVPEGPGINDNGSGSAAILEVAREIAANDIVTENTVRFAWWGAEESGLVGSDSYVFGDGDMLEGISDEEYERIKLYLNFDMVASPNFMRGVYDGDGDAFELEGPPGSDDIETAFEDFFESIGVPSVPTEFSGRSDYQAFISVGIPAGGLFTGAEGVKTEEEAELFGGAAGVAYDPCYHAACDDIDNLDLGVFGDNIGAIASVTMQYANSLDGIPARDTGESFAAAAAAHDASVHVGFDADHAHGHGDYNNRFAS</sequence>